<gene>
    <name evidence="2" type="ORF">SE17_26365</name>
</gene>
<dbReference type="InterPro" id="IPR029058">
    <property type="entry name" value="AB_hydrolase_fold"/>
</dbReference>
<dbReference type="Pfam" id="PF00561">
    <property type="entry name" value="Abhydrolase_1"/>
    <property type="match status" value="1"/>
</dbReference>
<organism evidence="2 3">
    <name type="scientific">Kouleothrix aurantiaca</name>
    <dbReference type="NCBI Taxonomy" id="186479"/>
    <lineage>
        <taxon>Bacteria</taxon>
        <taxon>Bacillati</taxon>
        <taxon>Chloroflexota</taxon>
        <taxon>Chloroflexia</taxon>
        <taxon>Chloroflexales</taxon>
        <taxon>Roseiflexineae</taxon>
        <taxon>Roseiflexaceae</taxon>
        <taxon>Kouleothrix</taxon>
    </lineage>
</organism>
<sequence length="344" mass="38252">MSDLRKTVEALLRHAGKTARLALEADRVAVGRTPRTLVWSLGPVQLFRYAPTLPPAQRQPTPLLLVYALINKPYIFDLLPGRSFIELMRDRGFDVFLLDWGAPGREDRHTRFDDYAANYLPRAVREVLRASGASQLDMLGYCIGGTLATLYAALFPEAPLRRLALLAPAIDFDAGTPSSFRAWLDPQHFDVERVVDAFGNVPPGLIEFGSKMLKPVENYVSVYASLWDRADDPAAVEGWQAMHRWVHDGVPFAGAAFRQWVNDFIRANKLARGELVVRGRRADLANIRVPLLNVIAAQDHIVPRECSANLMALVSSAERRLHVVPGGHVGLMVGSRALHQIWPA</sequence>
<reference evidence="2 3" key="1">
    <citation type="submission" date="2015-09" db="EMBL/GenBank/DDBJ databases">
        <title>Draft genome sequence of Kouleothrix aurantiaca JCM 19913.</title>
        <authorList>
            <person name="Hemp J."/>
        </authorList>
    </citation>
    <scope>NUCLEOTIDE SEQUENCE [LARGE SCALE GENOMIC DNA]</scope>
    <source>
        <strain evidence="2 3">COM-B</strain>
    </source>
</reference>
<dbReference type="Gene3D" id="3.40.50.1820">
    <property type="entry name" value="alpha/beta hydrolase"/>
    <property type="match status" value="1"/>
</dbReference>
<dbReference type="InterPro" id="IPR000073">
    <property type="entry name" value="AB_hydrolase_1"/>
</dbReference>
<dbReference type="EMBL" id="LJCR01001336">
    <property type="protein sequence ID" value="KPV50540.1"/>
    <property type="molecule type" value="Genomic_DNA"/>
</dbReference>
<proteinExistence type="predicted"/>
<dbReference type="AlphaFoldDB" id="A0A0P9FCN4"/>
<dbReference type="PANTHER" id="PTHR36837:SF2">
    <property type="entry name" value="POLY(3-HYDROXYALKANOATE) POLYMERASE SUBUNIT PHAC"/>
    <property type="match status" value="1"/>
</dbReference>
<comment type="caution">
    <text evidence="2">The sequence shown here is derived from an EMBL/GenBank/DDBJ whole genome shotgun (WGS) entry which is preliminary data.</text>
</comment>
<name>A0A0P9FCN4_9CHLR</name>
<feature type="domain" description="AB hydrolase-1" evidence="1">
    <location>
        <begin position="84"/>
        <end position="334"/>
    </location>
</feature>
<dbReference type="Proteomes" id="UP000050509">
    <property type="component" value="Unassembled WGS sequence"/>
</dbReference>
<evidence type="ECO:0000259" key="1">
    <source>
        <dbReference type="Pfam" id="PF00561"/>
    </source>
</evidence>
<dbReference type="SUPFAM" id="SSF53474">
    <property type="entry name" value="alpha/beta-Hydrolases"/>
    <property type="match status" value="1"/>
</dbReference>
<protein>
    <submittedName>
        <fullName evidence="2">Poly(R)-hydroxyalkanoic acid synthase</fullName>
    </submittedName>
</protein>
<keyword evidence="3" id="KW-1185">Reference proteome</keyword>
<evidence type="ECO:0000313" key="2">
    <source>
        <dbReference type="EMBL" id="KPV50540.1"/>
    </source>
</evidence>
<evidence type="ECO:0000313" key="3">
    <source>
        <dbReference type="Proteomes" id="UP000050509"/>
    </source>
</evidence>
<dbReference type="PANTHER" id="PTHR36837">
    <property type="entry name" value="POLY(3-HYDROXYALKANOATE) POLYMERASE SUBUNIT PHAC"/>
    <property type="match status" value="1"/>
</dbReference>
<feature type="non-terminal residue" evidence="2">
    <location>
        <position position="344"/>
    </location>
</feature>
<dbReference type="PATRIC" id="fig|186479.3.peg.1433"/>
<accession>A0A0P9FCN4</accession>
<dbReference type="InterPro" id="IPR051321">
    <property type="entry name" value="PHA/PHB_synthase"/>
</dbReference>